<dbReference type="Proteomes" id="UP000536640">
    <property type="component" value="Unassembled WGS sequence"/>
</dbReference>
<dbReference type="SUPFAM" id="SSF56801">
    <property type="entry name" value="Acetyl-CoA synthetase-like"/>
    <property type="match status" value="1"/>
</dbReference>
<dbReference type="GO" id="GO:0016874">
    <property type="term" value="F:ligase activity"/>
    <property type="evidence" value="ECO:0007669"/>
    <property type="project" value="UniProtKB-KW"/>
</dbReference>
<accession>A0A840R9R6</accession>
<keyword evidence="2" id="KW-0436">Ligase</keyword>
<feature type="domain" description="AMP-binding enzyme C-terminal" evidence="1">
    <location>
        <begin position="3"/>
        <end position="43"/>
    </location>
</feature>
<dbReference type="AlphaFoldDB" id="A0A840R9R6"/>
<protein>
    <submittedName>
        <fullName evidence="2">Acyl-CoA synthetase (AMP-forming)/AMP-acid ligase II</fullName>
    </submittedName>
</protein>
<comment type="caution">
    <text evidence="2">The sequence shown here is derived from an EMBL/GenBank/DDBJ whole genome shotgun (WGS) entry which is preliminary data.</text>
</comment>
<evidence type="ECO:0000259" key="1">
    <source>
        <dbReference type="Pfam" id="PF13193"/>
    </source>
</evidence>
<dbReference type="Pfam" id="PF13193">
    <property type="entry name" value="AMP-binding_C"/>
    <property type="match status" value="1"/>
</dbReference>
<evidence type="ECO:0000313" key="2">
    <source>
        <dbReference type="EMBL" id="MBB5189268.1"/>
    </source>
</evidence>
<reference evidence="2 3" key="1">
    <citation type="submission" date="2020-08" db="EMBL/GenBank/DDBJ databases">
        <title>Genomic Encyclopedia of Type Strains, Phase IV (KMG-IV): sequencing the most valuable type-strain genomes for metagenomic binning, comparative biology and taxonomic classification.</title>
        <authorList>
            <person name="Goeker M."/>
        </authorList>
    </citation>
    <scope>NUCLEOTIDE SEQUENCE [LARGE SCALE GENOMIC DNA]</scope>
    <source>
        <strain evidence="2 3">DSM 25701</strain>
    </source>
</reference>
<gene>
    <name evidence="2" type="ORF">HNQ57_003571</name>
</gene>
<dbReference type="InterPro" id="IPR025110">
    <property type="entry name" value="AMP-bd_C"/>
</dbReference>
<dbReference type="EMBL" id="JACHHW010000019">
    <property type="protein sequence ID" value="MBB5189268.1"/>
    <property type="molecule type" value="Genomic_DNA"/>
</dbReference>
<keyword evidence="3" id="KW-1185">Reference proteome</keyword>
<organism evidence="2 3">
    <name type="scientific">Zhongshania antarctica</name>
    <dbReference type="NCBI Taxonomy" id="641702"/>
    <lineage>
        <taxon>Bacteria</taxon>
        <taxon>Pseudomonadati</taxon>
        <taxon>Pseudomonadota</taxon>
        <taxon>Gammaproteobacteria</taxon>
        <taxon>Cellvibrionales</taxon>
        <taxon>Spongiibacteraceae</taxon>
        <taxon>Zhongshania</taxon>
    </lineage>
</organism>
<name>A0A840R9R6_9GAMM</name>
<sequence>MLKEQQTVSSEELMAHVRQSLGGYKTPKTLKFVSELPLSAVGKVLRRKVRDDYWKDSPRKVG</sequence>
<evidence type="ECO:0000313" key="3">
    <source>
        <dbReference type="Proteomes" id="UP000536640"/>
    </source>
</evidence>
<proteinExistence type="predicted"/>
<dbReference type="Gene3D" id="3.30.300.30">
    <property type="match status" value="1"/>
</dbReference>
<dbReference type="InterPro" id="IPR045851">
    <property type="entry name" value="AMP-bd_C_sf"/>
</dbReference>